<dbReference type="RefSeq" id="YP_009188518.1">
    <property type="nucleotide sequence ID" value="NC_028667.1"/>
</dbReference>
<reference evidence="1 2" key="1">
    <citation type="journal article" date="2016" name="Genome Announc.">
        <title>Complete Genome Sequence of PM105, a New Pseudomonas aeruginosa B3-Like Transposable Phage.</title>
        <authorList>
            <person name="Pourcel C."/>
            <person name="Midoux C."/>
            <person name="Bourkaltseva M."/>
            <person name="Pleteneva E."/>
            <person name="Krylov V."/>
        </authorList>
    </citation>
    <scope>NUCLEOTIDE SEQUENCE [LARGE SCALE GENOMIC DNA]</scope>
</reference>
<accession>A0A0S4L5A8</accession>
<keyword evidence="2" id="KW-1185">Reference proteome</keyword>
<evidence type="ECO:0000313" key="2">
    <source>
        <dbReference type="Proteomes" id="UP000204666"/>
    </source>
</evidence>
<evidence type="ECO:0000313" key="1">
    <source>
        <dbReference type="EMBL" id="CUS27789.1"/>
    </source>
</evidence>
<dbReference type="OrthoDB" id="23032at10239"/>
<gene>
    <name evidence="1" type="primary">PM105_07</name>
</gene>
<dbReference type="GeneID" id="26517309"/>
<sequence>MADVLEIDCPACSTPYPEITAGSAAHDPSLIELVITCSNCGHILNAFVSLAEMSVVPNPEEETPHG</sequence>
<proteinExistence type="predicted"/>
<organism evidence="1 2">
    <name type="scientific">Pseudomonas phage vB_PaeS_PM105</name>
    <dbReference type="NCBI Taxonomy" id="1743016"/>
    <lineage>
        <taxon>Viruses</taxon>
        <taxon>Duplodnaviria</taxon>
        <taxon>Heunggongvirae</taxon>
        <taxon>Uroviricota</taxon>
        <taxon>Caudoviricetes</taxon>
        <taxon>Guarnerosvirinae</taxon>
        <taxon>Mechnikovvirus</taxon>
        <taxon>Mechnikovvirus PM105</taxon>
        <taxon>Beetrevirus PM105</taxon>
    </lineage>
</organism>
<protein>
    <submittedName>
        <fullName evidence="1">Uncharacterized protein</fullName>
    </submittedName>
</protein>
<name>A0A0S4L5A8_9CAUD</name>
<dbReference type="Proteomes" id="UP000204666">
    <property type="component" value="Genome"/>
</dbReference>
<dbReference type="KEGG" id="vg:26517309"/>
<dbReference type="EMBL" id="LN898172">
    <property type="protein sequence ID" value="CUS27789.1"/>
    <property type="molecule type" value="Genomic_DNA"/>
</dbReference>